<name>A0A4R5C0E6_9ACTN</name>
<dbReference type="GO" id="GO:0016787">
    <property type="term" value="F:hydrolase activity"/>
    <property type="evidence" value="ECO:0007669"/>
    <property type="project" value="UniProtKB-KW"/>
</dbReference>
<dbReference type="SUPFAM" id="SSF53474">
    <property type="entry name" value="alpha/beta-Hydrolases"/>
    <property type="match status" value="1"/>
</dbReference>
<keyword evidence="3" id="KW-0732">Signal</keyword>
<gene>
    <name evidence="5" type="ORF">E1298_10420</name>
</gene>
<feature type="signal peptide" evidence="3">
    <location>
        <begin position="1"/>
        <end position="29"/>
    </location>
</feature>
<protein>
    <recommendedName>
        <fullName evidence="3">Carboxylic ester hydrolase</fullName>
        <ecNumber evidence="3">3.1.1.-</ecNumber>
    </recommendedName>
</protein>
<sequence length="541" mass="57276">MMRRSAALKLVLSIAIAATGMTAARAATAAPVAAAPACSDGTLVQTDSGPVCGLDGNGIRNWLGIPYAAPPVGDLRWKPPAKHPGWTAPLQATELPSACPQPSDFRPGSTNEDCLRVNVRVPEGTDGKALPVMVQLHGGGFRLGQPSNGTRLATEGKVIQVEVGYRLGIMGFLSHETFGRHAGNYGIQDQQAALRWVQRNIARFGGDPGNVTIFGPSAGGSSVCANMASPTARGLFHKGIVESGEYSALRGANTTWQPQDCATRLPSQSEAQDAGARFAAAVGCAGAADVPACLRQVPVQTLLDKAGDGLKPDNGTLAPIVDGKTLTMSPGEAFAAGRFNKVPVIHGVARDETQTPPAETPAGYEALIRSQYGSYAPEVMKRYPLSRFPEPAAYIASRTILADANSVCPALQNNRRLARHVPVFAYRFDDTNPPPLPFVDSTKPAGAFHVGEFGYLFFGTFPGHTSLNPNQRPFLAQLTAQWTGFARTGDPTVNGTPRWTRFSSDNEAQMSLLPAGDSHLTSETAEQHHCGFWQRLTPSAS</sequence>
<dbReference type="InterPro" id="IPR050309">
    <property type="entry name" value="Type-B_Carboxylest/Lipase"/>
</dbReference>
<evidence type="ECO:0000256" key="3">
    <source>
        <dbReference type="RuleBase" id="RU361235"/>
    </source>
</evidence>
<accession>A0A4R5C0E6</accession>
<organism evidence="5 6">
    <name type="scientific">Actinomadura rubrisoli</name>
    <dbReference type="NCBI Taxonomy" id="2530368"/>
    <lineage>
        <taxon>Bacteria</taxon>
        <taxon>Bacillati</taxon>
        <taxon>Actinomycetota</taxon>
        <taxon>Actinomycetes</taxon>
        <taxon>Streptosporangiales</taxon>
        <taxon>Thermomonosporaceae</taxon>
        <taxon>Actinomadura</taxon>
    </lineage>
</organism>
<dbReference type="Pfam" id="PF00135">
    <property type="entry name" value="COesterase"/>
    <property type="match status" value="1"/>
</dbReference>
<evidence type="ECO:0000313" key="6">
    <source>
        <dbReference type="Proteomes" id="UP000294513"/>
    </source>
</evidence>
<dbReference type="InterPro" id="IPR029058">
    <property type="entry name" value="AB_hydrolase_fold"/>
</dbReference>
<dbReference type="EC" id="3.1.1.-" evidence="3"/>
<dbReference type="InterPro" id="IPR002018">
    <property type="entry name" value="CarbesteraseB"/>
</dbReference>
<dbReference type="AlphaFoldDB" id="A0A4R5C0E6"/>
<keyword evidence="2 3" id="KW-0378">Hydrolase</keyword>
<dbReference type="InterPro" id="IPR019826">
    <property type="entry name" value="Carboxylesterase_B_AS"/>
</dbReference>
<evidence type="ECO:0000256" key="2">
    <source>
        <dbReference type="ARBA" id="ARBA00022801"/>
    </source>
</evidence>
<proteinExistence type="inferred from homology"/>
<feature type="chain" id="PRO_5039755197" description="Carboxylic ester hydrolase" evidence="3">
    <location>
        <begin position="30"/>
        <end position="541"/>
    </location>
</feature>
<comment type="similarity">
    <text evidence="1 3">Belongs to the type-B carboxylesterase/lipase family.</text>
</comment>
<keyword evidence="6" id="KW-1185">Reference proteome</keyword>
<comment type="caution">
    <text evidence="5">The sequence shown here is derived from an EMBL/GenBank/DDBJ whole genome shotgun (WGS) entry which is preliminary data.</text>
</comment>
<feature type="domain" description="Carboxylesterase type B" evidence="4">
    <location>
        <begin position="42"/>
        <end position="533"/>
    </location>
</feature>
<dbReference type="PROSITE" id="PS00122">
    <property type="entry name" value="CARBOXYLESTERASE_B_1"/>
    <property type="match status" value="1"/>
</dbReference>
<evidence type="ECO:0000259" key="4">
    <source>
        <dbReference type="Pfam" id="PF00135"/>
    </source>
</evidence>
<evidence type="ECO:0000313" key="5">
    <source>
        <dbReference type="EMBL" id="TDD93021.1"/>
    </source>
</evidence>
<dbReference type="EMBL" id="SMKU01000036">
    <property type="protein sequence ID" value="TDD93021.1"/>
    <property type="molecule type" value="Genomic_DNA"/>
</dbReference>
<dbReference type="Proteomes" id="UP000294513">
    <property type="component" value="Unassembled WGS sequence"/>
</dbReference>
<dbReference type="PANTHER" id="PTHR11559">
    <property type="entry name" value="CARBOXYLESTERASE"/>
    <property type="match status" value="1"/>
</dbReference>
<reference evidence="5 6" key="1">
    <citation type="submission" date="2019-03" db="EMBL/GenBank/DDBJ databases">
        <title>Draft genome sequences of novel Actinobacteria.</title>
        <authorList>
            <person name="Sahin N."/>
            <person name="Ay H."/>
            <person name="Saygin H."/>
        </authorList>
    </citation>
    <scope>NUCLEOTIDE SEQUENCE [LARGE SCALE GENOMIC DNA]</scope>
    <source>
        <strain evidence="5 6">H3C3</strain>
    </source>
</reference>
<dbReference type="OrthoDB" id="4308422at2"/>
<evidence type="ECO:0000256" key="1">
    <source>
        <dbReference type="ARBA" id="ARBA00005964"/>
    </source>
</evidence>
<dbReference type="Gene3D" id="3.40.50.1820">
    <property type="entry name" value="alpha/beta hydrolase"/>
    <property type="match status" value="1"/>
</dbReference>